<dbReference type="AlphaFoldDB" id="A0A2K8U6W1"/>
<dbReference type="EMBL" id="CP020370">
    <property type="protein sequence ID" value="AUB81277.1"/>
    <property type="molecule type" value="Genomic_DNA"/>
</dbReference>
<name>A0A2K8U6W1_9GAMM</name>
<feature type="domain" description="CheW-like" evidence="1">
    <location>
        <begin position="7"/>
        <end position="154"/>
    </location>
</feature>
<dbReference type="KEGG" id="tsy:THSYN_10135"/>
<dbReference type="GO" id="GO:0007165">
    <property type="term" value="P:signal transduction"/>
    <property type="evidence" value="ECO:0007669"/>
    <property type="project" value="InterPro"/>
</dbReference>
<dbReference type="Pfam" id="PF01584">
    <property type="entry name" value="CheW"/>
    <property type="match status" value="1"/>
</dbReference>
<evidence type="ECO:0000313" key="2">
    <source>
        <dbReference type="EMBL" id="AUB81277.1"/>
    </source>
</evidence>
<dbReference type="OrthoDB" id="28664at1046"/>
<keyword evidence="3" id="KW-1185">Reference proteome</keyword>
<dbReference type="InterPro" id="IPR002545">
    <property type="entry name" value="CheW-lke_dom"/>
</dbReference>
<dbReference type="RefSeq" id="WP_100919052.1">
    <property type="nucleotide sequence ID" value="NZ_CP020370.1"/>
</dbReference>
<dbReference type="PROSITE" id="PS50851">
    <property type="entry name" value="CHEW"/>
    <property type="match status" value="1"/>
</dbReference>
<dbReference type="Proteomes" id="UP000232638">
    <property type="component" value="Chromosome"/>
</dbReference>
<dbReference type="SUPFAM" id="SSF50341">
    <property type="entry name" value="CheW-like"/>
    <property type="match status" value="1"/>
</dbReference>
<evidence type="ECO:0000313" key="3">
    <source>
        <dbReference type="Proteomes" id="UP000232638"/>
    </source>
</evidence>
<organism evidence="2 3">
    <name type="scientific">Candidatus Thiodictyon syntrophicum</name>
    <dbReference type="NCBI Taxonomy" id="1166950"/>
    <lineage>
        <taxon>Bacteria</taxon>
        <taxon>Pseudomonadati</taxon>
        <taxon>Pseudomonadota</taxon>
        <taxon>Gammaproteobacteria</taxon>
        <taxon>Chromatiales</taxon>
        <taxon>Chromatiaceae</taxon>
        <taxon>Thiodictyon</taxon>
    </lineage>
</organism>
<dbReference type="GO" id="GO:0006935">
    <property type="term" value="P:chemotaxis"/>
    <property type="evidence" value="ECO:0007669"/>
    <property type="project" value="InterPro"/>
</dbReference>
<gene>
    <name evidence="2" type="ORF">THSYN_10135</name>
</gene>
<dbReference type="InterPro" id="IPR036061">
    <property type="entry name" value="CheW-like_dom_sf"/>
</dbReference>
<sequence length="159" mass="16294">MNRVERGLPVLLLPTASAAGPWDLMVPVAAVEQVLRAASLGPPAAGAPDWLRGLLPWRGLRVPVVCLGQGAGPAADRPAGPYVVLCRAPTGAPVLPYFALASPTLPRLERVTPGSLSPDPAAAPGRPFSVIALRLQGQPAVLLDPDALQRALLAASGLC</sequence>
<reference evidence="2 3" key="1">
    <citation type="submission" date="2017-03" db="EMBL/GenBank/DDBJ databases">
        <title>Complete genome sequence of Candidatus 'Thiodictyon syntrophicum' sp. nov. strain Cad16T, a photolithoautotroph purple sulfur bacterium isolated from an alpine meromictic lake.</title>
        <authorList>
            <person name="Luedin S.M."/>
            <person name="Pothier J.F."/>
            <person name="Danza F."/>
            <person name="Storelli N."/>
            <person name="Wittwer M."/>
            <person name="Tonolla M."/>
        </authorList>
    </citation>
    <scope>NUCLEOTIDE SEQUENCE [LARGE SCALE GENOMIC DNA]</scope>
    <source>
        <strain evidence="2 3">Cad16T</strain>
    </source>
</reference>
<proteinExistence type="predicted"/>
<accession>A0A2K8U6W1</accession>
<protein>
    <recommendedName>
        <fullName evidence="1">CheW-like domain-containing protein</fullName>
    </recommendedName>
</protein>
<evidence type="ECO:0000259" key="1">
    <source>
        <dbReference type="PROSITE" id="PS50851"/>
    </source>
</evidence>
<dbReference type="SMART" id="SM00260">
    <property type="entry name" value="CheW"/>
    <property type="match status" value="1"/>
</dbReference>